<reference evidence="1 2" key="1">
    <citation type="submission" date="2020-05" db="EMBL/GenBank/DDBJ databases">
        <authorList>
            <person name="Petersen J."/>
            <person name="Sayavedra L."/>
        </authorList>
    </citation>
    <scope>NUCLEOTIDE SEQUENCE [LARGE SCALE GENOMIC DNA]</scope>
    <source>
        <strain evidence="1">B azoricus SOX ET2 1586I</strain>
    </source>
</reference>
<protein>
    <submittedName>
        <fullName evidence="1">Uncharacterized protein</fullName>
    </submittedName>
</protein>
<sequence length="79" mass="9363">MISWFYAYVEHIEIKTKTVNIIHFPYLDLSQNVKIRDVPYSLKSPRNSECKLAHIYGMNKGKVFMSCVLYTNRYVNVNE</sequence>
<evidence type="ECO:0000313" key="2">
    <source>
        <dbReference type="Proteomes" id="UP000626656"/>
    </source>
</evidence>
<organism evidence="1 2">
    <name type="scientific">Bathymodiolus thermophilus thioautotrophic gill symbiont</name>
    <dbReference type="NCBI Taxonomy" id="2360"/>
    <lineage>
        <taxon>Bacteria</taxon>
        <taxon>Pseudomonadati</taxon>
        <taxon>Pseudomonadota</taxon>
        <taxon>Gammaproteobacteria</taxon>
        <taxon>sulfur-oxidizing symbionts</taxon>
    </lineage>
</organism>
<dbReference type="EMBL" id="CAHJWF010000575">
    <property type="protein sequence ID" value="CAB5508257.1"/>
    <property type="molecule type" value="Genomic_DNA"/>
</dbReference>
<gene>
    <name evidence="1" type="ORF">AZO1586I_2532</name>
</gene>
<comment type="caution">
    <text evidence="1">The sequence shown here is derived from an EMBL/GenBank/DDBJ whole genome shotgun (WGS) entry which is preliminary data.</text>
</comment>
<proteinExistence type="predicted"/>
<evidence type="ECO:0000313" key="1">
    <source>
        <dbReference type="EMBL" id="CAB5508257.1"/>
    </source>
</evidence>
<keyword evidence="2" id="KW-1185">Reference proteome</keyword>
<accession>A0ABM8MBT3</accession>
<name>A0ABM8MBT3_9GAMM</name>
<dbReference type="Proteomes" id="UP000626656">
    <property type="component" value="Unassembled WGS sequence"/>
</dbReference>